<evidence type="ECO:0000313" key="2">
    <source>
        <dbReference type="Proteomes" id="UP000245369"/>
    </source>
</evidence>
<accession>A0ABM6W754</accession>
<name>A0ABM6W754_9STRE</name>
<reference evidence="1 2" key="1">
    <citation type="submission" date="2018-05" db="EMBL/GenBank/DDBJ databases">
        <title>Complete genome sequences of Streptococcus sobrinus.</title>
        <authorList>
            <person name="Sales M."/>
            <person name="Jensen P.A."/>
        </authorList>
    </citation>
    <scope>NUCLEOTIDE SEQUENCE [LARGE SCALE GENOMIC DNA]</scope>
    <source>
        <strain evidence="1 2">SL1</strain>
    </source>
</reference>
<dbReference type="Proteomes" id="UP000245369">
    <property type="component" value="Chromosome"/>
</dbReference>
<evidence type="ECO:0000313" key="1">
    <source>
        <dbReference type="EMBL" id="AWN20706.1"/>
    </source>
</evidence>
<sequence>MNLISLKIFLITSVPNSDKFSINKLGKSHFLWGIFPLARPANCAIIKAIDFKRKTYDLF</sequence>
<keyword evidence="2" id="KW-1185">Reference proteome</keyword>
<proteinExistence type="predicted"/>
<organism evidence="1 2">
    <name type="scientific">Streptococcus sobrinus</name>
    <dbReference type="NCBI Taxonomy" id="1310"/>
    <lineage>
        <taxon>Bacteria</taxon>
        <taxon>Bacillati</taxon>
        <taxon>Bacillota</taxon>
        <taxon>Bacilli</taxon>
        <taxon>Lactobacillales</taxon>
        <taxon>Streptococcaceae</taxon>
        <taxon>Streptococcus</taxon>
    </lineage>
</organism>
<dbReference type="EMBL" id="CP029490">
    <property type="protein sequence ID" value="AWN20706.1"/>
    <property type="molecule type" value="Genomic_DNA"/>
</dbReference>
<gene>
    <name evidence="1" type="ORF">DK182_04800</name>
</gene>
<protein>
    <submittedName>
        <fullName evidence="1">Uncharacterized protein</fullName>
    </submittedName>
</protein>